<name>A0A4U5N1J5_STECR</name>
<comment type="caution">
    <text evidence="1">The sequence shown here is derived from an EMBL/GenBank/DDBJ whole genome shotgun (WGS) entry which is preliminary data.</text>
</comment>
<evidence type="ECO:0000313" key="1">
    <source>
        <dbReference type="EMBL" id="TKR75953.1"/>
    </source>
</evidence>
<sequence length="297" mass="35051">MQSVPFDFIQDVVRCSRNPTSFVGLGVYEKMRSHKNELDLCLDFYVSNDGTKFAYCGEGCGKINGKSVDLTLSEFFKFSKRYWLDLSITVHEDLEDLEDPEMPPISWHCWDSPFFQNLIFHFRDFLNVSLNDSRLKPTRIYSMFNQHPLILNKYGLVLPGQPNDELKQFLRFQFKHGSFQSLTLNELSSDDKEWMKEVLEMFFASSHCFTLYFWWEEEQKIRSMLQFFATTWANYKGVVARIKKGIVPSELNVQWDLSQLDKKEDERVTVVFHPSNPARKIRWSRFNSSTLRFENGS</sequence>
<protein>
    <submittedName>
        <fullName evidence="1">Uncharacterized protein</fullName>
    </submittedName>
</protein>
<keyword evidence="2" id="KW-1185">Reference proteome</keyword>
<dbReference type="EMBL" id="AZBU02000005">
    <property type="protein sequence ID" value="TKR75953.1"/>
    <property type="molecule type" value="Genomic_DNA"/>
</dbReference>
<evidence type="ECO:0000313" key="2">
    <source>
        <dbReference type="Proteomes" id="UP000298663"/>
    </source>
</evidence>
<reference evidence="1 2" key="1">
    <citation type="journal article" date="2015" name="Genome Biol.">
        <title>Comparative genomics of Steinernema reveals deeply conserved gene regulatory networks.</title>
        <authorList>
            <person name="Dillman A.R."/>
            <person name="Macchietto M."/>
            <person name="Porter C.F."/>
            <person name="Rogers A."/>
            <person name="Williams B."/>
            <person name="Antoshechkin I."/>
            <person name="Lee M.M."/>
            <person name="Goodwin Z."/>
            <person name="Lu X."/>
            <person name="Lewis E.E."/>
            <person name="Goodrich-Blair H."/>
            <person name="Stock S.P."/>
            <person name="Adams B.J."/>
            <person name="Sternberg P.W."/>
            <person name="Mortazavi A."/>
        </authorList>
    </citation>
    <scope>NUCLEOTIDE SEQUENCE [LARGE SCALE GENOMIC DNA]</scope>
    <source>
        <strain evidence="1 2">ALL</strain>
    </source>
</reference>
<organism evidence="1 2">
    <name type="scientific">Steinernema carpocapsae</name>
    <name type="common">Entomopathogenic nematode</name>
    <dbReference type="NCBI Taxonomy" id="34508"/>
    <lineage>
        <taxon>Eukaryota</taxon>
        <taxon>Metazoa</taxon>
        <taxon>Ecdysozoa</taxon>
        <taxon>Nematoda</taxon>
        <taxon>Chromadorea</taxon>
        <taxon>Rhabditida</taxon>
        <taxon>Tylenchina</taxon>
        <taxon>Panagrolaimomorpha</taxon>
        <taxon>Strongyloidoidea</taxon>
        <taxon>Steinernematidae</taxon>
        <taxon>Steinernema</taxon>
    </lineage>
</organism>
<dbReference type="Proteomes" id="UP000298663">
    <property type="component" value="Unassembled WGS sequence"/>
</dbReference>
<reference evidence="1 2" key="2">
    <citation type="journal article" date="2019" name="G3 (Bethesda)">
        <title>Hybrid Assembly of the Genome of the Entomopathogenic Nematode Steinernema carpocapsae Identifies the X-Chromosome.</title>
        <authorList>
            <person name="Serra L."/>
            <person name="Macchietto M."/>
            <person name="Macias-Munoz A."/>
            <person name="McGill C.J."/>
            <person name="Rodriguez I.M."/>
            <person name="Rodriguez B."/>
            <person name="Murad R."/>
            <person name="Mortazavi A."/>
        </authorList>
    </citation>
    <scope>NUCLEOTIDE SEQUENCE [LARGE SCALE GENOMIC DNA]</scope>
    <source>
        <strain evidence="1 2">ALL</strain>
    </source>
</reference>
<gene>
    <name evidence="1" type="ORF">L596_017171</name>
</gene>
<accession>A0A4U5N1J5</accession>
<proteinExistence type="predicted"/>
<dbReference type="AlphaFoldDB" id="A0A4U5N1J5"/>